<gene>
    <name evidence="1" type="ORF">EVA_07483</name>
</gene>
<reference evidence="1" key="1">
    <citation type="journal article" date="2012" name="PLoS ONE">
        <title>Gene sets for utilization of primary and secondary nutrition supplies in the distal gut of endangered iberian lynx.</title>
        <authorList>
            <person name="Alcaide M."/>
            <person name="Messina E."/>
            <person name="Richter M."/>
            <person name="Bargiela R."/>
            <person name="Peplies J."/>
            <person name="Huws S.A."/>
            <person name="Newbold C.J."/>
            <person name="Golyshin P.N."/>
            <person name="Simon M.A."/>
            <person name="Lopez G."/>
            <person name="Yakimov M.M."/>
            <person name="Ferrer M."/>
        </authorList>
    </citation>
    <scope>NUCLEOTIDE SEQUENCE</scope>
</reference>
<dbReference type="AlphaFoldDB" id="J9GAS1"/>
<protein>
    <submittedName>
        <fullName evidence="1">Uncharacterized protein</fullName>
    </submittedName>
</protein>
<sequence>MVAQQDYVGHFQLIEDITLPKEFFGNPEVADISSVNYKVDIVALIDGFDEVFGLVIPALGVAHRNESDAIFLFAGVFNFDYVVCIDVCFSVYPDVVRMVINHVASPQQHT</sequence>
<accession>J9GAS1</accession>
<dbReference type="EMBL" id="AMCI01001815">
    <property type="protein sequence ID" value="EJX04412.1"/>
    <property type="molecule type" value="Genomic_DNA"/>
</dbReference>
<comment type="caution">
    <text evidence="1">The sequence shown here is derived from an EMBL/GenBank/DDBJ whole genome shotgun (WGS) entry which is preliminary data.</text>
</comment>
<proteinExistence type="predicted"/>
<evidence type="ECO:0000313" key="1">
    <source>
        <dbReference type="EMBL" id="EJX04412.1"/>
    </source>
</evidence>
<name>J9GAS1_9ZZZZ</name>
<organism evidence="1">
    <name type="scientific">gut metagenome</name>
    <dbReference type="NCBI Taxonomy" id="749906"/>
    <lineage>
        <taxon>unclassified sequences</taxon>
        <taxon>metagenomes</taxon>
        <taxon>organismal metagenomes</taxon>
    </lineage>
</organism>